<evidence type="ECO:0000313" key="2">
    <source>
        <dbReference type="RefSeq" id="XP_075079671.1"/>
    </source>
</evidence>
<dbReference type="Proteomes" id="UP000790787">
    <property type="component" value="Chromosome 10"/>
</dbReference>
<sequence>MEYQILAIRFQTVWIHNRLPTDDNIKKLGYLYPSRYDRCDNPMSEDVEHIFRKSNLSKNIWNAFRNQFGINDSGGGIRHAMLGWWFANFQNPIQKLMLQVIIPLLINWHIWKARCRKKYDQERFYIPKVAHYIFHDTTIIIHKQFRQIDVASNWKKCLSICETAKPKLNIIRATWKLPQPGMFKLNTNGCFNGNPCKSGGGGVVRVHQGEVIAAFATPFGIQTNNAAESLALCIGLKWCKDQRINKICVELDSSLVVNWVNGKIKPPWNLRHNIEKIQKIMITFEAFHVTHCYREANRVADALAKEGSERTSTKWYFSAHELPSQARGLCFMDKDKLASFRIRASKTTFVYDAND</sequence>
<gene>
    <name evidence="2" type="primary">LOC142164826</name>
</gene>
<accession>A0AC58S3V3</accession>
<organism evidence="1 2">
    <name type="scientific">Nicotiana tabacum</name>
    <name type="common">Common tobacco</name>
    <dbReference type="NCBI Taxonomy" id="4097"/>
    <lineage>
        <taxon>Eukaryota</taxon>
        <taxon>Viridiplantae</taxon>
        <taxon>Streptophyta</taxon>
        <taxon>Embryophyta</taxon>
        <taxon>Tracheophyta</taxon>
        <taxon>Spermatophyta</taxon>
        <taxon>Magnoliopsida</taxon>
        <taxon>eudicotyledons</taxon>
        <taxon>Gunneridae</taxon>
        <taxon>Pentapetalae</taxon>
        <taxon>asterids</taxon>
        <taxon>lamiids</taxon>
        <taxon>Solanales</taxon>
        <taxon>Solanaceae</taxon>
        <taxon>Nicotianoideae</taxon>
        <taxon>Nicotianeae</taxon>
        <taxon>Nicotiana</taxon>
    </lineage>
</organism>
<dbReference type="RefSeq" id="XP_075079671.1">
    <property type="nucleotide sequence ID" value="XM_075223570.1"/>
</dbReference>
<evidence type="ECO:0000313" key="1">
    <source>
        <dbReference type="Proteomes" id="UP000790787"/>
    </source>
</evidence>
<reference evidence="1" key="1">
    <citation type="journal article" date="2014" name="Nat. Commun.">
        <title>The tobacco genome sequence and its comparison with those of tomato and potato.</title>
        <authorList>
            <person name="Sierro N."/>
            <person name="Battey J.N."/>
            <person name="Ouadi S."/>
            <person name="Bakaher N."/>
            <person name="Bovet L."/>
            <person name="Willig A."/>
            <person name="Goepfert S."/>
            <person name="Peitsch M.C."/>
            <person name="Ivanov N.V."/>
        </authorList>
    </citation>
    <scope>NUCLEOTIDE SEQUENCE [LARGE SCALE GENOMIC DNA]</scope>
</reference>
<protein>
    <submittedName>
        <fullName evidence="2">Uncharacterized protein LOC142164826</fullName>
    </submittedName>
</protein>
<name>A0AC58S3V3_TOBAC</name>
<proteinExistence type="predicted"/>
<keyword evidence="1" id="KW-1185">Reference proteome</keyword>
<reference evidence="2" key="2">
    <citation type="submission" date="2025-08" db="UniProtKB">
        <authorList>
            <consortium name="RefSeq"/>
        </authorList>
    </citation>
    <scope>IDENTIFICATION</scope>
    <source>
        <tissue evidence="2">Leaf</tissue>
    </source>
</reference>